<dbReference type="AlphaFoldDB" id="B4D2J4"/>
<dbReference type="InParanoid" id="B4D2J4"/>
<evidence type="ECO:0000313" key="2">
    <source>
        <dbReference type="Proteomes" id="UP000005824"/>
    </source>
</evidence>
<keyword evidence="2" id="KW-1185">Reference proteome</keyword>
<dbReference type="EMBL" id="ABVL01000008">
    <property type="protein sequence ID" value="EDY19434.1"/>
    <property type="molecule type" value="Genomic_DNA"/>
</dbReference>
<protein>
    <submittedName>
        <fullName evidence="1">Uncharacterized protein</fullName>
    </submittedName>
</protein>
<reference evidence="1 2" key="1">
    <citation type="journal article" date="2011" name="J. Bacteriol.">
        <title>Genome sequence of Chthoniobacter flavus Ellin428, an aerobic heterotrophic soil bacterium.</title>
        <authorList>
            <person name="Kant R."/>
            <person name="van Passel M.W."/>
            <person name="Palva A."/>
            <person name="Lucas S."/>
            <person name="Lapidus A."/>
            <person name="Glavina Del Rio T."/>
            <person name="Dalin E."/>
            <person name="Tice H."/>
            <person name="Bruce D."/>
            <person name="Goodwin L."/>
            <person name="Pitluck S."/>
            <person name="Larimer F.W."/>
            <person name="Land M.L."/>
            <person name="Hauser L."/>
            <person name="Sangwan P."/>
            <person name="de Vos W.M."/>
            <person name="Janssen P.H."/>
            <person name="Smidt H."/>
        </authorList>
    </citation>
    <scope>NUCLEOTIDE SEQUENCE [LARGE SCALE GENOMIC DNA]</scope>
    <source>
        <strain evidence="1 2">Ellin428</strain>
    </source>
</reference>
<name>B4D2J4_9BACT</name>
<organism evidence="1 2">
    <name type="scientific">Chthoniobacter flavus Ellin428</name>
    <dbReference type="NCBI Taxonomy" id="497964"/>
    <lineage>
        <taxon>Bacteria</taxon>
        <taxon>Pseudomonadati</taxon>
        <taxon>Verrucomicrobiota</taxon>
        <taxon>Spartobacteria</taxon>
        <taxon>Chthoniobacterales</taxon>
        <taxon>Chthoniobacteraceae</taxon>
        <taxon>Chthoniobacter</taxon>
    </lineage>
</organism>
<proteinExistence type="predicted"/>
<accession>B4D2J4</accession>
<evidence type="ECO:0000313" key="1">
    <source>
        <dbReference type="EMBL" id="EDY19434.1"/>
    </source>
</evidence>
<dbReference type="Proteomes" id="UP000005824">
    <property type="component" value="Unassembled WGS sequence"/>
</dbReference>
<gene>
    <name evidence="1" type="ORF">CfE428DRAFT_3119</name>
</gene>
<comment type="caution">
    <text evidence="1">The sequence shown here is derived from an EMBL/GenBank/DDBJ whole genome shotgun (WGS) entry which is preliminary data.</text>
</comment>
<sequence length="33" mass="3609">MAAAPNEEEILRELTFLTTGLATPTIYEPDETA</sequence>